<feature type="transmembrane region" description="Helical" evidence="7">
    <location>
        <begin position="683"/>
        <end position="712"/>
    </location>
</feature>
<dbReference type="KEGG" id="smo:SELMODRAFT_427799"/>
<dbReference type="Gramene" id="EFJ09790">
    <property type="protein sequence ID" value="EFJ09790"/>
    <property type="gene ID" value="SELMODRAFT_427799"/>
</dbReference>
<dbReference type="Pfam" id="PF07797">
    <property type="entry name" value="DUF1639"/>
    <property type="match status" value="1"/>
</dbReference>
<organism evidence="9">
    <name type="scientific">Selaginella moellendorffii</name>
    <name type="common">Spikemoss</name>
    <dbReference type="NCBI Taxonomy" id="88036"/>
    <lineage>
        <taxon>Eukaryota</taxon>
        <taxon>Viridiplantae</taxon>
        <taxon>Streptophyta</taxon>
        <taxon>Embryophyta</taxon>
        <taxon>Tracheophyta</taxon>
        <taxon>Lycopodiopsida</taxon>
        <taxon>Selaginellales</taxon>
        <taxon>Selaginellaceae</taxon>
        <taxon>Selaginella</taxon>
    </lineage>
</organism>
<evidence type="ECO:0000256" key="7">
    <source>
        <dbReference type="SAM" id="Phobius"/>
    </source>
</evidence>
<evidence type="ECO:0000256" key="1">
    <source>
        <dbReference type="ARBA" id="ARBA00004141"/>
    </source>
</evidence>
<dbReference type="PANTHER" id="PTHR21716">
    <property type="entry name" value="TRANSMEMBRANE PROTEIN"/>
    <property type="match status" value="1"/>
</dbReference>
<evidence type="ECO:0000256" key="2">
    <source>
        <dbReference type="ARBA" id="ARBA00009773"/>
    </source>
</evidence>
<keyword evidence="3 7" id="KW-0812">Transmembrane</keyword>
<keyword evidence="5 7" id="KW-0472">Membrane</keyword>
<evidence type="ECO:0000256" key="6">
    <source>
        <dbReference type="SAM" id="MobiDB-lite"/>
    </source>
</evidence>
<reference evidence="8 9" key="1">
    <citation type="journal article" date="2011" name="Science">
        <title>The Selaginella genome identifies genetic changes associated with the evolution of vascular plants.</title>
        <authorList>
            <person name="Banks J.A."/>
            <person name="Nishiyama T."/>
            <person name="Hasebe M."/>
            <person name="Bowman J.L."/>
            <person name="Gribskov M."/>
            <person name="dePamphilis C."/>
            <person name="Albert V.A."/>
            <person name="Aono N."/>
            <person name="Aoyama T."/>
            <person name="Ambrose B.A."/>
            <person name="Ashton N.W."/>
            <person name="Axtell M.J."/>
            <person name="Barker E."/>
            <person name="Barker M.S."/>
            <person name="Bennetzen J.L."/>
            <person name="Bonawitz N.D."/>
            <person name="Chapple C."/>
            <person name="Cheng C."/>
            <person name="Correa L.G."/>
            <person name="Dacre M."/>
            <person name="DeBarry J."/>
            <person name="Dreyer I."/>
            <person name="Elias M."/>
            <person name="Engstrom E.M."/>
            <person name="Estelle M."/>
            <person name="Feng L."/>
            <person name="Finet C."/>
            <person name="Floyd S.K."/>
            <person name="Frommer W.B."/>
            <person name="Fujita T."/>
            <person name="Gramzow L."/>
            <person name="Gutensohn M."/>
            <person name="Harholt J."/>
            <person name="Hattori M."/>
            <person name="Heyl A."/>
            <person name="Hirai T."/>
            <person name="Hiwatashi Y."/>
            <person name="Ishikawa M."/>
            <person name="Iwata M."/>
            <person name="Karol K.G."/>
            <person name="Koehler B."/>
            <person name="Kolukisaoglu U."/>
            <person name="Kubo M."/>
            <person name="Kurata T."/>
            <person name="Lalonde S."/>
            <person name="Li K."/>
            <person name="Li Y."/>
            <person name="Litt A."/>
            <person name="Lyons E."/>
            <person name="Manning G."/>
            <person name="Maruyama T."/>
            <person name="Michael T.P."/>
            <person name="Mikami K."/>
            <person name="Miyazaki S."/>
            <person name="Morinaga S."/>
            <person name="Murata T."/>
            <person name="Mueller-Roeber B."/>
            <person name="Nelson D.R."/>
            <person name="Obara M."/>
            <person name="Oguri Y."/>
            <person name="Olmstead R.G."/>
            <person name="Onodera N."/>
            <person name="Petersen B.L."/>
            <person name="Pils B."/>
            <person name="Prigge M."/>
            <person name="Rensing S.A."/>
            <person name="Riano-Pachon D.M."/>
            <person name="Roberts A.W."/>
            <person name="Sato Y."/>
            <person name="Scheller H.V."/>
            <person name="Schulz B."/>
            <person name="Schulz C."/>
            <person name="Shakirov E.V."/>
            <person name="Shibagaki N."/>
            <person name="Shinohara N."/>
            <person name="Shippen D.E."/>
            <person name="Soerensen I."/>
            <person name="Sotooka R."/>
            <person name="Sugimoto N."/>
            <person name="Sugita M."/>
            <person name="Sumikawa N."/>
            <person name="Tanurdzic M."/>
            <person name="Theissen G."/>
            <person name="Ulvskov P."/>
            <person name="Wakazuki S."/>
            <person name="Weng J.K."/>
            <person name="Willats W.W."/>
            <person name="Wipf D."/>
            <person name="Wolf P.G."/>
            <person name="Yang L."/>
            <person name="Zimmer A.D."/>
            <person name="Zhu Q."/>
            <person name="Mitros T."/>
            <person name="Hellsten U."/>
            <person name="Loque D."/>
            <person name="Otillar R."/>
            <person name="Salamov A."/>
            <person name="Schmutz J."/>
            <person name="Shapiro H."/>
            <person name="Lindquist E."/>
            <person name="Lucas S."/>
            <person name="Rokhsar D."/>
            <person name="Grigoriev I.V."/>
        </authorList>
    </citation>
    <scope>NUCLEOTIDE SEQUENCE [LARGE SCALE GENOMIC DNA]</scope>
</reference>
<dbReference type="GO" id="GO:0055085">
    <property type="term" value="P:transmembrane transport"/>
    <property type="evidence" value="ECO:0000318"/>
    <property type="project" value="GO_Central"/>
</dbReference>
<dbReference type="InParanoid" id="D8T0R2"/>
<feature type="transmembrane region" description="Helical" evidence="7">
    <location>
        <begin position="486"/>
        <end position="507"/>
    </location>
</feature>
<dbReference type="AlphaFoldDB" id="D8T0R2"/>
<feature type="compositionally biased region" description="Basic residues" evidence="6">
    <location>
        <begin position="122"/>
        <end position="133"/>
    </location>
</feature>
<evidence type="ECO:0000313" key="8">
    <source>
        <dbReference type="EMBL" id="EFJ09790.1"/>
    </source>
</evidence>
<evidence type="ECO:0000256" key="4">
    <source>
        <dbReference type="ARBA" id="ARBA00022989"/>
    </source>
</evidence>
<feature type="transmembrane region" description="Helical" evidence="7">
    <location>
        <begin position="630"/>
        <end position="663"/>
    </location>
</feature>
<dbReference type="Pfam" id="PF01594">
    <property type="entry name" value="AI-2E_transport"/>
    <property type="match status" value="1"/>
</dbReference>
<evidence type="ECO:0000256" key="5">
    <source>
        <dbReference type="ARBA" id="ARBA00023136"/>
    </source>
</evidence>
<comment type="similarity">
    <text evidence="2">Belongs to the autoinducer-2 exporter (AI-2E) (TC 2.A.86) family.</text>
</comment>
<dbReference type="GO" id="GO:0016020">
    <property type="term" value="C:membrane"/>
    <property type="evidence" value="ECO:0007669"/>
    <property type="project" value="UniProtKB-SubCell"/>
</dbReference>
<dbReference type="InterPro" id="IPR002549">
    <property type="entry name" value="AI-2E-like"/>
</dbReference>
<evidence type="ECO:0000256" key="3">
    <source>
        <dbReference type="ARBA" id="ARBA00022692"/>
    </source>
</evidence>
<feature type="compositionally biased region" description="Low complexity" evidence="6">
    <location>
        <begin position="208"/>
        <end position="217"/>
    </location>
</feature>
<dbReference type="EMBL" id="GL377659">
    <property type="protein sequence ID" value="EFJ09790.1"/>
    <property type="molecule type" value="Genomic_DNA"/>
</dbReference>
<dbReference type="eggNOG" id="ENOG502RYYV">
    <property type="taxonomic scope" value="Eukaryota"/>
</dbReference>
<keyword evidence="9" id="KW-1185">Reference proteome</keyword>
<evidence type="ECO:0000313" key="9">
    <source>
        <dbReference type="Proteomes" id="UP000001514"/>
    </source>
</evidence>
<protein>
    <recommendedName>
        <fullName evidence="10">AI-2E family transporter</fullName>
    </recommendedName>
</protein>
<gene>
    <name evidence="8" type="ORF">SELMODRAFT_427799</name>
</gene>
<dbReference type="PANTHER" id="PTHR21716:SF62">
    <property type="entry name" value="TRANSPORT PROTEIN YDBI-RELATED"/>
    <property type="match status" value="1"/>
</dbReference>
<sequence length="726" mass="80799">MAMVELAGTTRRAVVRSERFMEWQRELIRGSSYSARKRRENESECHQPAKKCCMVKKSGTSGSGSGSDEIELLLPDEDKERNGSNVAAASAPPPAGGNADEDGGLLGSRGIKVMAKKEQQHNHHHHHHQHHHQQQQQQQQVHHQVEHKKGLNGKTTKMGTKHDPDYHKPPDEGNCRMRRCHGSSKQEQDQQQQLGASPMRRTQRRSSEQPQQQQQHQSDQRSFRFLTRNRGVSPPVIPAAAVPSKASKRSKRVAQRLANEEPPPPPLKLPKLHLVLTRKEIQEDWMKITGHKYSGKPKKSTLIQRGLALCTALTCPSSIRYLNDPQSGWMAACSTPIRPCERSPLASSSAPRIARLAKHHGSVKSVYSHRGLDKRKKGTLLYSSKHWAGSPRGSGRPRVAVPIGEVGDALITNSGLRASDTLLVVNFGPYLRRLPIKRVCVWATVALVLFQLRDFVGVIMGTIVLSMIGNTFISWAEEYLPGRRRFLIATMYVVIIAVLTGLGIMYIPRLLQEGANIIGRIQLFNFLQQSENPYSLLSEKLKSALGENVTDQLERFLLAVMRPDSVVRESMAGNTAQRSIIFQQLIKEYSGAMVAWLATLISATSRFALQSFVSLIFSFLFVWDAPSVKAVIISTVPIGIVAFVETGFLQLSLVVLMVILIHALEAYVLNPAIYSAHLKLHPLLALGVLVFAEHALGVWGLIAAVPMAVFFIEYVIKRNSCYQDNV</sequence>
<proteinExistence type="inferred from homology"/>
<dbReference type="Proteomes" id="UP000001514">
    <property type="component" value="Unassembled WGS sequence"/>
</dbReference>
<feature type="compositionally biased region" description="Basic and acidic residues" evidence="6">
    <location>
        <begin position="160"/>
        <end position="175"/>
    </location>
</feature>
<dbReference type="STRING" id="88036.D8T0R2"/>
<comment type="subcellular location">
    <subcellularLocation>
        <location evidence="1">Membrane</location>
        <topology evidence="1">Multi-pass membrane protein</topology>
    </subcellularLocation>
</comment>
<dbReference type="InterPro" id="IPR012438">
    <property type="entry name" value="DUF1639"/>
</dbReference>
<keyword evidence="4 7" id="KW-1133">Transmembrane helix</keyword>
<feature type="region of interest" description="Disordered" evidence="6">
    <location>
        <begin position="31"/>
        <end position="269"/>
    </location>
</feature>
<feature type="compositionally biased region" description="Low complexity" evidence="6">
    <location>
        <begin position="232"/>
        <end position="245"/>
    </location>
</feature>
<dbReference type="HOGENOM" id="CLU_381488_0_0_1"/>
<evidence type="ECO:0008006" key="10">
    <source>
        <dbReference type="Google" id="ProtNLM"/>
    </source>
</evidence>
<accession>D8T0R2</accession>
<name>D8T0R2_SELML</name>